<dbReference type="Proteomes" id="UP001140949">
    <property type="component" value="Unassembled WGS sequence"/>
</dbReference>
<dbReference type="AlphaFoldDB" id="A0AAX6H502"/>
<comment type="caution">
    <text evidence="1">The sequence shown here is derived from an EMBL/GenBank/DDBJ whole genome shotgun (WGS) entry which is preliminary data.</text>
</comment>
<gene>
    <name evidence="1" type="ORF">M6B38_332160</name>
</gene>
<name>A0AAX6H502_IRIPA</name>
<keyword evidence="2" id="KW-1185">Reference proteome</keyword>
<reference evidence="1" key="2">
    <citation type="submission" date="2023-04" db="EMBL/GenBank/DDBJ databases">
        <authorList>
            <person name="Bruccoleri R.E."/>
            <person name="Oakeley E.J."/>
            <person name="Faust A.-M."/>
            <person name="Dessus-Babus S."/>
            <person name="Altorfer M."/>
            <person name="Burckhardt D."/>
            <person name="Oertli M."/>
            <person name="Naumann U."/>
            <person name="Petersen F."/>
            <person name="Wong J."/>
        </authorList>
    </citation>
    <scope>NUCLEOTIDE SEQUENCE</scope>
    <source>
        <strain evidence="1">GSM-AAB239-AS_SAM_17_03QT</strain>
        <tissue evidence="1">Leaf</tissue>
    </source>
</reference>
<proteinExistence type="predicted"/>
<sequence>MKKMSNVGRTTVSLWLCSDREPLLCEQRISHLIHICWTMLIRFGILRLFCTGEI</sequence>
<accession>A0AAX6H502</accession>
<protein>
    <submittedName>
        <fullName evidence="1">Proline iminopeptidase</fullName>
    </submittedName>
</protein>
<dbReference type="EMBL" id="JANAVB010013220">
    <property type="protein sequence ID" value="KAJ6835657.1"/>
    <property type="molecule type" value="Genomic_DNA"/>
</dbReference>
<reference evidence="1" key="1">
    <citation type="journal article" date="2023" name="GigaByte">
        <title>Genome assembly of the bearded iris, Iris pallida Lam.</title>
        <authorList>
            <person name="Bruccoleri R.E."/>
            <person name="Oakeley E.J."/>
            <person name="Faust A.M.E."/>
            <person name="Altorfer M."/>
            <person name="Dessus-Babus S."/>
            <person name="Burckhardt D."/>
            <person name="Oertli M."/>
            <person name="Naumann U."/>
            <person name="Petersen F."/>
            <person name="Wong J."/>
        </authorList>
    </citation>
    <scope>NUCLEOTIDE SEQUENCE</scope>
    <source>
        <strain evidence="1">GSM-AAB239-AS_SAM_17_03QT</strain>
    </source>
</reference>
<evidence type="ECO:0000313" key="2">
    <source>
        <dbReference type="Proteomes" id="UP001140949"/>
    </source>
</evidence>
<evidence type="ECO:0000313" key="1">
    <source>
        <dbReference type="EMBL" id="KAJ6835657.1"/>
    </source>
</evidence>
<organism evidence="1 2">
    <name type="scientific">Iris pallida</name>
    <name type="common">Sweet iris</name>
    <dbReference type="NCBI Taxonomy" id="29817"/>
    <lineage>
        <taxon>Eukaryota</taxon>
        <taxon>Viridiplantae</taxon>
        <taxon>Streptophyta</taxon>
        <taxon>Embryophyta</taxon>
        <taxon>Tracheophyta</taxon>
        <taxon>Spermatophyta</taxon>
        <taxon>Magnoliopsida</taxon>
        <taxon>Liliopsida</taxon>
        <taxon>Asparagales</taxon>
        <taxon>Iridaceae</taxon>
        <taxon>Iridoideae</taxon>
        <taxon>Irideae</taxon>
        <taxon>Iris</taxon>
    </lineage>
</organism>